<dbReference type="InterPro" id="IPR036390">
    <property type="entry name" value="WH_DNA-bd_sf"/>
</dbReference>
<evidence type="ECO:0000313" key="3">
    <source>
        <dbReference type="Proteomes" id="UP000198282"/>
    </source>
</evidence>
<dbReference type="Proteomes" id="UP000198282">
    <property type="component" value="Unassembled WGS sequence"/>
</dbReference>
<dbReference type="SUPFAM" id="SSF46785">
    <property type="entry name" value="Winged helix' DNA-binding domain"/>
    <property type="match status" value="1"/>
</dbReference>
<protein>
    <submittedName>
        <fullName evidence="2">Helix-turn-helix domain-containing protein</fullName>
    </submittedName>
</protein>
<evidence type="ECO:0000259" key="1">
    <source>
        <dbReference type="SMART" id="SM00418"/>
    </source>
</evidence>
<name>A0A239MM84_9ACTN</name>
<feature type="domain" description="HTH arsR-type" evidence="1">
    <location>
        <begin position="21"/>
        <end position="94"/>
    </location>
</feature>
<dbReference type="RefSeq" id="WP_179282327.1">
    <property type="nucleotide sequence ID" value="NZ_FZOD01000043.1"/>
</dbReference>
<dbReference type="GO" id="GO:0003700">
    <property type="term" value="F:DNA-binding transcription factor activity"/>
    <property type="evidence" value="ECO:0007669"/>
    <property type="project" value="InterPro"/>
</dbReference>
<dbReference type="Pfam" id="PF12840">
    <property type="entry name" value="HTH_20"/>
    <property type="match status" value="1"/>
</dbReference>
<keyword evidence="3" id="KW-1185">Reference proteome</keyword>
<dbReference type="InterPro" id="IPR011991">
    <property type="entry name" value="ArsR-like_HTH"/>
</dbReference>
<gene>
    <name evidence="2" type="ORF">SAMN05216276_104332</name>
</gene>
<dbReference type="EMBL" id="FZOD01000043">
    <property type="protein sequence ID" value="SNT43977.1"/>
    <property type="molecule type" value="Genomic_DNA"/>
</dbReference>
<accession>A0A239MM84</accession>
<dbReference type="AlphaFoldDB" id="A0A239MM84"/>
<organism evidence="2 3">
    <name type="scientific">Streptosporangium subroseum</name>
    <dbReference type="NCBI Taxonomy" id="106412"/>
    <lineage>
        <taxon>Bacteria</taxon>
        <taxon>Bacillati</taxon>
        <taxon>Actinomycetota</taxon>
        <taxon>Actinomycetes</taxon>
        <taxon>Streptosporangiales</taxon>
        <taxon>Streptosporangiaceae</taxon>
        <taxon>Streptosporangium</taxon>
    </lineage>
</organism>
<dbReference type="Gene3D" id="1.10.10.10">
    <property type="entry name" value="Winged helix-like DNA-binding domain superfamily/Winged helix DNA-binding domain"/>
    <property type="match status" value="1"/>
</dbReference>
<evidence type="ECO:0000313" key="2">
    <source>
        <dbReference type="EMBL" id="SNT43977.1"/>
    </source>
</evidence>
<dbReference type="InterPro" id="IPR001845">
    <property type="entry name" value="HTH_ArsR_DNA-bd_dom"/>
</dbReference>
<proteinExistence type="predicted"/>
<dbReference type="SMART" id="SM00418">
    <property type="entry name" value="HTH_ARSR"/>
    <property type="match status" value="1"/>
</dbReference>
<sequence>MVLPTAAVGDPAPVRLVNDVETLRVLSDPLRLAILRLLMRSVSHAPPILSVKEMAAELEEPPTKLYRHVKQLEACGLIVVAETRLVSGIVEYRYRTGQLGLRWDSALLGQAADPSDLLAIDMASCEGFLQDYAVAVTSGRVRLDQQASPEAPYRDPISAVVGARLSPQRAMQLRGRLAALIAEYFDGSDDEDGVPVHMSLVFYSPEE</sequence>
<dbReference type="CDD" id="cd00090">
    <property type="entry name" value="HTH_ARSR"/>
    <property type="match status" value="1"/>
</dbReference>
<dbReference type="InterPro" id="IPR036388">
    <property type="entry name" value="WH-like_DNA-bd_sf"/>
</dbReference>
<reference evidence="2 3" key="1">
    <citation type="submission" date="2017-06" db="EMBL/GenBank/DDBJ databases">
        <authorList>
            <person name="Kim H.J."/>
            <person name="Triplett B.A."/>
        </authorList>
    </citation>
    <scope>NUCLEOTIDE SEQUENCE [LARGE SCALE GENOMIC DNA]</scope>
    <source>
        <strain evidence="2 3">CGMCC 4.2132</strain>
    </source>
</reference>